<dbReference type="Proteomes" id="UP000738402">
    <property type="component" value="Unassembled WGS sequence"/>
</dbReference>
<dbReference type="AlphaFoldDB" id="A0AAN6DCT3"/>
<comment type="caution">
    <text evidence="3">The sequence shown here is derived from an EMBL/GenBank/DDBJ whole genome shotgun (WGS) entry which is preliminary data.</text>
</comment>
<dbReference type="PANTHER" id="PTHR28092:SF1">
    <property type="entry name" value="FACTOR-INDUCED GENE 1 PROTEIN"/>
    <property type="match status" value="1"/>
</dbReference>
<keyword evidence="2" id="KW-1133">Transmembrane helix</keyword>
<name>A0AAN6DCT3_9ASCO</name>
<dbReference type="InterPro" id="IPR033481">
    <property type="entry name" value="Dni1/Fig1"/>
</dbReference>
<dbReference type="InterPro" id="IPR016509">
    <property type="entry name" value="Fig1"/>
</dbReference>
<dbReference type="Proteomes" id="UP000697297">
    <property type="component" value="Unassembled WGS sequence"/>
</dbReference>
<dbReference type="EMBL" id="JAHLUN010000018">
    <property type="protein sequence ID" value="KAG7761988.1"/>
    <property type="molecule type" value="Genomic_DNA"/>
</dbReference>
<dbReference type="PROSITE" id="PS51257">
    <property type="entry name" value="PROKAR_LIPOPROTEIN"/>
    <property type="match status" value="1"/>
</dbReference>
<dbReference type="GO" id="GO:0000747">
    <property type="term" value="P:conjugation with cellular fusion"/>
    <property type="evidence" value="ECO:0007669"/>
    <property type="project" value="TreeGrafter"/>
</dbReference>
<sequence>MIVFFLRKGPKLLVLLLLVINIFLLAFLLVGCSSSSSQYSNVYLVEYKFNQSSAFYNKIENAYSRSNNDDLTSMRVLVGYRGICVKTDSATLCSTNIEKTNYKEIYPGVSLYNTDANSTSSSLSLVDMAVEFNTKVTQPYILMASLVLTLFLLASLLYAYIPLLPWKWVAPYTSFALSSVLCVLWGIGGMWAHVAAKSGAVIGTTASMTIIEGSIGHRAAAMIWSSFSFYVVSLVCTSVGLAKQIRSKQESLEKDSKSLASSMPGTFTGKNPFPTGRVRQFV</sequence>
<accession>A0AAN6DCT3</accession>
<dbReference type="PANTHER" id="PTHR28092">
    <property type="entry name" value="FACTOR-INDUCED GENE 1 PROTEIN"/>
    <property type="match status" value="1"/>
</dbReference>
<feature type="compositionally biased region" description="Polar residues" evidence="1">
    <location>
        <begin position="258"/>
        <end position="269"/>
    </location>
</feature>
<keyword evidence="2" id="KW-0812">Transmembrane</keyword>
<organism evidence="3 6">
    <name type="scientific">Ogataea haglerorum</name>
    <dbReference type="NCBI Taxonomy" id="1937702"/>
    <lineage>
        <taxon>Eukaryota</taxon>
        <taxon>Fungi</taxon>
        <taxon>Dikarya</taxon>
        <taxon>Ascomycota</taxon>
        <taxon>Saccharomycotina</taxon>
        <taxon>Pichiomycetes</taxon>
        <taxon>Pichiales</taxon>
        <taxon>Pichiaceae</taxon>
        <taxon>Ogataea</taxon>
    </lineage>
</organism>
<evidence type="ECO:0000313" key="6">
    <source>
        <dbReference type="Proteomes" id="UP000738402"/>
    </source>
</evidence>
<feature type="transmembrane region" description="Helical" evidence="2">
    <location>
        <begin position="140"/>
        <end position="161"/>
    </location>
</feature>
<dbReference type="GO" id="GO:0043332">
    <property type="term" value="C:mating projection tip"/>
    <property type="evidence" value="ECO:0007669"/>
    <property type="project" value="TreeGrafter"/>
</dbReference>
<gene>
    <name evidence="3" type="ORF">KL933_000733</name>
    <name evidence="4" type="ORF">KL946_005034</name>
</gene>
<dbReference type="Pfam" id="PF12351">
    <property type="entry name" value="Fig1"/>
    <property type="match status" value="1"/>
</dbReference>
<protein>
    <submittedName>
        <fullName evidence="3">Uncharacterized protein</fullName>
    </submittedName>
</protein>
<feature type="transmembrane region" description="Helical" evidence="2">
    <location>
        <begin position="168"/>
        <end position="188"/>
    </location>
</feature>
<evidence type="ECO:0000256" key="2">
    <source>
        <dbReference type="SAM" id="Phobius"/>
    </source>
</evidence>
<evidence type="ECO:0000313" key="3">
    <source>
        <dbReference type="EMBL" id="KAG7730938.1"/>
    </source>
</evidence>
<reference evidence="3 5" key="1">
    <citation type="journal article" date="2021" name="G3 (Bethesda)">
        <title>Genomic diversity, chromosomal rearrangements, and interspecies hybridization in the ogataea polymorpha species complex.</title>
        <authorList>
            <person name="Hanson S.J."/>
            <person name="Cinneide E.O."/>
            <person name="Salzberg L.I."/>
            <person name="Wolfe K.H."/>
            <person name="McGowan J."/>
            <person name="Fitzpatrick D.A."/>
            <person name="Matlin K."/>
        </authorList>
    </citation>
    <scope>NUCLEOTIDE SEQUENCE</scope>
    <source>
        <strain evidence="4">81-436-3</strain>
        <strain evidence="3">83-405-1</strain>
    </source>
</reference>
<dbReference type="EMBL" id="JAHLUH010000001">
    <property type="protein sequence ID" value="KAG7730938.1"/>
    <property type="molecule type" value="Genomic_DNA"/>
</dbReference>
<evidence type="ECO:0000256" key="1">
    <source>
        <dbReference type="SAM" id="MobiDB-lite"/>
    </source>
</evidence>
<feature type="transmembrane region" description="Helical" evidence="2">
    <location>
        <begin position="221"/>
        <end position="242"/>
    </location>
</feature>
<keyword evidence="5" id="KW-1185">Reference proteome</keyword>
<dbReference type="GO" id="GO:0016020">
    <property type="term" value="C:membrane"/>
    <property type="evidence" value="ECO:0007669"/>
    <property type="project" value="InterPro"/>
</dbReference>
<evidence type="ECO:0000313" key="4">
    <source>
        <dbReference type="EMBL" id="KAG7761988.1"/>
    </source>
</evidence>
<evidence type="ECO:0000313" key="5">
    <source>
        <dbReference type="Proteomes" id="UP000697297"/>
    </source>
</evidence>
<proteinExistence type="predicted"/>
<keyword evidence="2" id="KW-0472">Membrane</keyword>
<feature type="region of interest" description="Disordered" evidence="1">
    <location>
        <begin position="256"/>
        <end position="282"/>
    </location>
</feature>
<dbReference type="PIRSF" id="PIRSF007138">
    <property type="entry name" value="FIG1"/>
    <property type="match status" value="1"/>
</dbReference>